<evidence type="ECO:0000313" key="3">
    <source>
        <dbReference type="Proteomes" id="UP000193087"/>
    </source>
</evidence>
<feature type="compositionally biased region" description="Low complexity" evidence="1">
    <location>
        <begin position="83"/>
        <end position="93"/>
    </location>
</feature>
<dbReference type="STRING" id="486698.AWC22_26080"/>
<dbReference type="AlphaFoldDB" id="A0A1X2C035"/>
<proteinExistence type="predicted"/>
<organism evidence="2 3">
    <name type="scientific">Mycobacterium riyadhense</name>
    <dbReference type="NCBI Taxonomy" id="486698"/>
    <lineage>
        <taxon>Bacteria</taxon>
        <taxon>Bacillati</taxon>
        <taxon>Actinomycetota</taxon>
        <taxon>Actinomycetes</taxon>
        <taxon>Mycobacteriales</taxon>
        <taxon>Mycobacteriaceae</taxon>
        <taxon>Mycobacterium</taxon>
    </lineage>
</organism>
<keyword evidence="2" id="KW-0808">Transferase</keyword>
<dbReference type="Proteomes" id="UP000193087">
    <property type="component" value="Unassembled WGS sequence"/>
</dbReference>
<evidence type="ECO:0000256" key="1">
    <source>
        <dbReference type="SAM" id="MobiDB-lite"/>
    </source>
</evidence>
<keyword evidence="2" id="KW-0418">Kinase</keyword>
<protein>
    <submittedName>
        <fullName evidence="2">Serine kinase</fullName>
    </submittedName>
</protein>
<keyword evidence="3" id="KW-1185">Reference proteome</keyword>
<name>A0A1X2C035_9MYCO</name>
<comment type="caution">
    <text evidence="2">The sequence shown here is derived from an EMBL/GenBank/DDBJ whole genome shotgun (WGS) entry which is preliminary data.</text>
</comment>
<evidence type="ECO:0000313" key="2">
    <source>
        <dbReference type="EMBL" id="ORW69230.1"/>
    </source>
</evidence>
<reference evidence="2 3" key="1">
    <citation type="submission" date="2016-01" db="EMBL/GenBank/DDBJ databases">
        <title>The new phylogeny of the genus Mycobacterium.</title>
        <authorList>
            <person name="Tarcisio F."/>
            <person name="Conor M."/>
            <person name="Antonella G."/>
            <person name="Elisabetta G."/>
            <person name="Giulia F.S."/>
            <person name="Sara T."/>
            <person name="Anna F."/>
            <person name="Clotilde B."/>
            <person name="Roberto B."/>
            <person name="Veronica D.S."/>
            <person name="Fabio R."/>
            <person name="Monica P."/>
            <person name="Olivier J."/>
            <person name="Enrico T."/>
            <person name="Nicola S."/>
        </authorList>
    </citation>
    <scope>NUCLEOTIDE SEQUENCE [LARGE SCALE GENOMIC DNA]</scope>
    <source>
        <strain evidence="2 3">DSM 45176</strain>
    </source>
</reference>
<gene>
    <name evidence="2" type="ORF">AWC22_26080</name>
</gene>
<sequence length="106" mass="10279">MGVRGAVLGQGLLGVRVVTVSGGSWGRKVLGGDVGATRGAMLGGAVDRGVVDRTGRGAGAPTVALVVALSPLLMMTAVARAPSATTPPTIAATGRHRLSAGHASSP</sequence>
<feature type="region of interest" description="Disordered" evidence="1">
    <location>
        <begin position="83"/>
        <end position="106"/>
    </location>
</feature>
<dbReference type="GO" id="GO:0016301">
    <property type="term" value="F:kinase activity"/>
    <property type="evidence" value="ECO:0007669"/>
    <property type="project" value="UniProtKB-KW"/>
</dbReference>
<accession>A0A1X2C035</accession>
<dbReference type="EMBL" id="LQPQ01000170">
    <property type="protein sequence ID" value="ORW69230.1"/>
    <property type="molecule type" value="Genomic_DNA"/>
</dbReference>